<evidence type="ECO:0000256" key="1">
    <source>
        <dbReference type="ARBA" id="ARBA00022617"/>
    </source>
</evidence>
<evidence type="ECO:0000256" key="5">
    <source>
        <dbReference type="SAM" id="MobiDB-lite"/>
    </source>
</evidence>
<dbReference type="InterPro" id="IPR009056">
    <property type="entry name" value="Cyt_c-like_dom"/>
</dbReference>
<evidence type="ECO:0000313" key="7">
    <source>
        <dbReference type="EMBL" id="MBM7631168.1"/>
    </source>
</evidence>
<accession>A0ABS2P8M1</accession>
<keyword evidence="3 4" id="KW-0408">Iron</keyword>
<keyword evidence="2 4" id="KW-0479">Metal-binding</keyword>
<proteinExistence type="predicted"/>
<feature type="domain" description="Cytochrome c" evidence="6">
    <location>
        <begin position="57"/>
        <end position="127"/>
    </location>
</feature>
<dbReference type="Proteomes" id="UP000741863">
    <property type="component" value="Unassembled WGS sequence"/>
</dbReference>
<evidence type="ECO:0000256" key="4">
    <source>
        <dbReference type="PROSITE-ProRule" id="PRU00433"/>
    </source>
</evidence>
<protein>
    <submittedName>
        <fullName evidence="7">Mono/diheme cytochrome c family protein</fullName>
    </submittedName>
</protein>
<dbReference type="SUPFAM" id="SSF46626">
    <property type="entry name" value="Cytochrome c"/>
    <property type="match status" value="1"/>
</dbReference>
<feature type="region of interest" description="Disordered" evidence="5">
    <location>
        <begin position="21"/>
        <end position="66"/>
    </location>
</feature>
<evidence type="ECO:0000256" key="2">
    <source>
        <dbReference type="ARBA" id="ARBA00022723"/>
    </source>
</evidence>
<keyword evidence="1 4" id="KW-0349">Heme</keyword>
<evidence type="ECO:0000259" key="6">
    <source>
        <dbReference type="PROSITE" id="PS51007"/>
    </source>
</evidence>
<sequence>MKKWLIVFSAAAFMLAGCNEDAGDVQEPVGDSFEDSGGPSSASEEGEDGEGSEGETVDSGEGASLYEENCLSCHGQDMQGESGPGIAGMGEDEVINAIAEGPGSMPENLVEGEDAEAVAAYVAEGGE</sequence>
<organism evidence="7 8">
    <name type="scientific">Geomicrobium sediminis</name>
    <dbReference type="NCBI Taxonomy" id="1347788"/>
    <lineage>
        <taxon>Bacteria</taxon>
        <taxon>Bacillati</taxon>
        <taxon>Bacillota</taxon>
        <taxon>Bacilli</taxon>
        <taxon>Bacillales</taxon>
        <taxon>Geomicrobium</taxon>
    </lineage>
</organism>
<dbReference type="InterPro" id="IPR036909">
    <property type="entry name" value="Cyt_c-like_dom_sf"/>
</dbReference>
<comment type="caution">
    <text evidence="7">The sequence shown here is derived from an EMBL/GenBank/DDBJ whole genome shotgun (WGS) entry which is preliminary data.</text>
</comment>
<dbReference type="Gene3D" id="1.10.760.10">
    <property type="entry name" value="Cytochrome c-like domain"/>
    <property type="match status" value="1"/>
</dbReference>
<feature type="compositionally biased region" description="Acidic residues" evidence="5">
    <location>
        <begin position="44"/>
        <end position="58"/>
    </location>
</feature>
<dbReference type="RefSeq" id="WP_239575095.1">
    <property type="nucleotide sequence ID" value="NZ_JAFBEC010000001.1"/>
</dbReference>
<dbReference type="PROSITE" id="PS51257">
    <property type="entry name" value="PROKAR_LIPOPROTEIN"/>
    <property type="match status" value="1"/>
</dbReference>
<dbReference type="EMBL" id="JAFBEC010000001">
    <property type="protein sequence ID" value="MBM7631168.1"/>
    <property type="molecule type" value="Genomic_DNA"/>
</dbReference>
<dbReference type="PROSITE" id="PS51007">
    <property type="entry name" value="CYTC"/>
    <property type="match status" value="1"/>
</dbReference>
<evidence type="ECO:0000256" key="3">
    <source>
        <dbReference type="ARBA" id="ARBA00023004"/>
    </source>
</evidence>
<dbReference type="Pfam" id="PF13442">
    <property type="entry name" value="Cytochrome_CBB3"/>
    <property type="match status" value="1"/>
</dbReference>
<evidence type="ECO:0000313" key="8">
    <source>
        <dbReference type="Proteomes" id="UP000741863"/>
    </source>
</evidence>
<gene>
    <name evidence="7" type="ORF">JOD17_000259</name>
</gene>
<name>A0ABS2P8M1_9BACL</name>
<reference evidence="7 8" key="1">
    <citation type="submission" date="2021-01" db="EMBL/GenBank/DDBJ databases">
        <title>Genomic Encyclopedia of Type Strains, Phase IV (KMG-IV): sequencing the most valuable type-strain genomes for metagenomic binning, comparative biology and taxonomic classification.</title>
        <authorList>
            <person name="Goeker M."/>
        </authorList>
    </citation>
    <scope>NUCLEOTIDE SEQUENCE [LARGE SCALE GENOMIC DNA]</scope>
    <source>
        <strain evidence="7 8">DSM 25540</strain>
    </source>
</reference>
<keyword evidence="8" id="KW-1185">Reference proteome</keyword>